<feature type="compositionally biased region" description="Polar residues" evidence="1">
    <location>
        <begin position="181"/>
        <end position="193"/>
    </location>
</feature>
<gene>
    <name evidence="2" type="ORF">F3Y22_tig00013692pilonHSYRG00003</name>
</gene>
<protein>
    <submittedName>
        <fullName evidence="2">Tetratricopeptide repeat-like superfamily protein</fullName>
    </submittedName>
</protein>
<dbReference type="Proteomes" id="UP000436088">
    <property type="component" value="Unassembled WGS sequence"/>
</dbReference>
<keyword evidence="3" id="KW-1185">Reference proteome</keyword>
<feature type="region of interest" description="Disordered" evidence="1">
    <location>
        <begin position="155"/>
        <end position="193"/>
    </location>
</feature>
<dbReference type="EMBL" id="VEPZ02000556">
    <property type="protein sequence ID" value="KAE8722736.1"/>
    <property type="molecule type" value="Genomic_DNA"/>
</dbReference>
<proteinExistence type="predicted"/>
<evidence type="ECO:0000256" key="1">
    <source>
        <dbReference type="SAM" id="MobiDB-lite"/>
    </source>
</evidence>
<evidence type="ECO:0000313" key="3">
    <source>
        <dbReference type="Proteomes" id="UP000436088"/>
    </source>
</evidence>
<accession>A0A6A3C188</accession>
<dbReference type="AlphaFoldDB" id="A0A6A3C188"/>
<feature type="compositionally biased region" description="Basic and acidic residues" evidence="1">
    <location>
        <begin position="155"/>
        <end position="178"/>
    </location>
</feature>
<reference evidence="2" key="1">
    <citation type="submission" date="2019-09" db="EMBL/GenBank/DDBJ databases">
        <title>Draft genome information of white flower Hibiscus syriacus.</title>
        <authorList>
            <person name="Kim Y.-M."/>
        </authorList>
    </citation>
    <scope>NUCLEOTIDE SEQUENCE [LARGE SCALE GENOMIC DNA]</scope>
    <source>
        <strain evidence="2">YM2019G1</strain>
    </source>
</reference>
<evidence type="ECO:0000313" key="2">
    <source>
        <dbReference type="EMBL" id="KAE8722736.1"/>
    </source>
</evidence>
<organism evidence="2 3">
    <name type="scientific">Hibiscus syriacus</name>
    <name type="common">Rose of Sharon</name>
    <dbReference type="NCBI Taxonomy" id="106335"/>
    <lineage>
        <taxon>Eukaryota</taxon>
        <taxon>Viridiplantae</taxon>
        <taxon>Streptophyta</taxon>
        <taxon>Embryophyta</taxon>
        <taxon>Tracheophyta</taxon>
        <taxon>Spermatophyta</taxon>
        <taxon>Magnoliopsida</taxon>
        <taxon>eudicotyledons</taxon>
        <taxon>Gunneridae</taxon>
        <taxon>Pentapetalae</taxon>
        <taxon>rosids</taxon>
        <taxon>malvids</taxon>
        <taxon>Malvales</taxon>
        <taxon>Malvaceae</taxon>
        <taxon>Malvoideae</taxon>
        <taxon>Hibiscus</taxon>
    </lineage>
</organism>
<sequence>MGERVEAAVEARGMAVNKADVAHQVFEFTNIELEKCDDAELAFRMHKAMNSSPRISKNRNLSDNNRLDTLIAGSSRTFNCLKPTEIVYVRRRKKPDEMEPRDVIYASHKKKPVQIVYTRRRKKACEIVNEQCRQKHNEMAYVRRGKKLYDLVYKRRSKQNDSKEKSDVETGPKEREDGYSNLLSKSGVDTNMNSESKAYSYQDDSIVFDNMQSDGKLVLYLLAYSRKKSK</sequence>
<comment type="caution">
    <text evidence="2">The sequence shown here is derived from an EMBL/GenBank/DDBJ whole genome shotgun (WGS) entry which is preliminary data.</text>
</comment>
<dbReference type="PANTHER" id="PTHR38530">
    <property type="entry name" value="OS06G0468300 PROTEIN"/>
    <property type="match status" value="1"/>
</dbReference>
<name>A0A6A3C188_HIBSY</name>